<organism evidence="1 2">
    <name type="scientific">Biomaibacter acetigenes</name>
    <dbReference type="NCBI Taxonomy" id="2316383"/>
    <lineage>
        <taxon>Bacteria</taxon>
        <taxon>Bacillati</taxon>
        <taxon>Bacillota</taxon>
        <taxon>Clostridia</taxon>
        <taxon>Thermosediminibacterales</taxon>
        <taxon>Tepidanaerobacteraceae</taxon>
        <taxon>Biomaibacter</taxon>
    </lineage>
</organism>
<proteinExistence type="predicted"/>
<dbReference type="RefSeq" id="WP_122013924.1">
    <property type="nucleotide sequence ID" value="NZ_CP033169.1"/>
</dbReference>
<dbReference type="EMBL" id="CP033169">
    <property type="protein sequence ID" value="AYO29508.1"/>
    <property type="molecule type" value="Genomic_DNA"/>
</dbReference>
<accession>A0A3G2R319</accession>
<evidence type="ECO:0000313" key="2">
    <source>
        <dbReference type="Proteomes" id="UP000280960"/>
    </source>
</evidence>
<gene>
    <name evidence="1" type="ORF">D2962_01810</name>
</gene>
<dbReference type="AlphaFoldDB" id="A0A3G2R319"/>
<evidence type="ECO:0000313" key="1">
    <source>
        <dbReference type="EMBL" id="AYO29508.1"/>
    </source>
</evidence>
<sequence>MIAKIFQNPILRPVWLILRVWLGIQWFNAGYHKLIDPAGVWVGPRAGVAIKGFPTASCTLQL</sequence>
<evidence type="ECO:0008006" key="3">
    <source>
        <dbReference type="Google" id="ProtNLM"/>
    </source>
</evidence>
<name>A0A3G2R319_9FIRM</name>
<protein>
    <recommendedName>
        <fullName evidence="3">DoxX family membrane protein</fullName>
    </recommendedName>
</protein>
<keyword evidence="2" id="KW-1185">Reference proteome</keyword>
<dbReference type="KEGG" id="bacg:D2962_01810"/>
<dbReference type="Proteomes" id="UP000280960">
    <property type="component" value="Chromosome"/>
</dbReference>
<reference evidence="1 2" key="1">
    <citation type="submission" date="2018-10" db="EMBL/GenBank/DDBJ databases">
        <authorList>
            <person name="Zhang X."/>
        </authorList>
    </citation>
    <scope>NUCLEOTIDE SEQUENCE [LARGE SCALE GENOMIC DNA]</scope>
    <source>
        <strain evidence="1 2">SK-G1</strain>
    </source>
</reference>